<dbReference type="GO" id="GO:0042254">
    <property type="term" value="P:ribosome biogenesis"/>
    <property type="evidence" value="ECO:0007669"/>
    <property type="project" value="UniProtKB-KW"/>
</dbReference>
<keyword evidence="5 9" id="KW-0547">Nucleotide-binding</keyword>
<dbReference type="PANTHER" id="PTHR45782">
    <property type="entry name" value="MITOCHONDRIAL RIBOSOME-ASSOCIATED GTPASE 1"/>
    <property type="match status" value="1"/>
</dbReference>
<evidence type="ECO:0000256" key="3">
    <source>
        <dbReference type="ARBA" id="ARBA00022490"/>
    </source>
</evidence>
<evidence type="ECO:0000259" key="12">
    <source>
        <dbReference type="PROSITE" id="PS51721"/>
    </source>
</evidence>
<dbReference type="Pfam" id="PF01926">
    <property type="entry name" value="MMR_HSR1"/>
    <property type="match status" value="1"/>
</dbReference>
<comment type="subcellular location">
    <subcellularLocation>
        <location evidence="1 9">Cytoplasm</location>
    </subcellularLocation>
</comment>
<feature type="region of interest" description="Disordered" evidence="11">
    <location>
        <begin position="279"/>
        <end position="299"/>
    </location>
</feature>
<dbReference type="FunFam" id="3.40.50.300:FF:000590">
    <property type="entry name" value="Ribosome biogenesis GTPase A"/>
    <property type="match status" value="1"/>
</dbReference>
<dbReference type="GO" id="GO:0006412">
    <property type="term" value="P:translation"/>
    <property type="evidence" value="ECO:0007669"/>
    <property type="project" value="TreeGrafter"/>
</dbReference>
<feature type="binding site" evidence="10">
    <location>
        <position position="174"/>
    </location>
    <ligand>
        <name>GTP</name>
        <dbReference type="ChEBI" id="CHEBI:37565"/>
    </ligand>
</feature>
<comment type="similarity">
    <text evidence="9">Belongs to the TRAFAC class YlqF/YawG GTPase family. MTG1 subfamily.</text>
</comment>
<dbReference type="RefSeq" id="WP_282200535.1">
    <property type="nucleotide sequence ID" value="NZ_BOQE01000001.1"/>
</dbReference>
<dbReference type="PIRSF" id="PIRSF006230">
    <property type="entry name" value="MG442"/>
    <property type="match status" value="1"/>
</dbReference>
<keyword evidence="6" id="KW-0378">Hydrolase</keyword>
<evidence type="ECO:0000256" key="4">
    <source>
        <dbReference type="ARBA" id="ARBA00022517"/>
    </source>
</evidence>
<reference evidence="13" key="1">
    <citation type="journal article" date="2023" name="Int. J. Syst. Evol. Microbiol.">
        <title>Collibacillus ludicampi gen. nov., sp. nov., a new soil bacterium of the family Alicyclobacillaceae.</title>
        <authorList>
            <person name="Jojima T."/>
            <person name="Ioku Y."/>
            <person name="Fukuta Y."/>
            <person name="Shirasaka N."/>
            <person name="Matsumura Y."/>
            <person name="Mori M."/>
        </authorList>
    </citation>
    <scope>NUCLEOTIDE SEQUENCE</scope>
    <source>
        <strain evidence="13">TP075</strain>
    </source>
</reference>
<evidence type="ECO:0000313" key="13">
    <source>
        <dbReference type="EMBL" id="GIM47571.1"/>
    </source>
</evidence>
<evidence type="ECO:0000256" key="10">
    <source>
        <dbReference type="PIRSR" id="PIRSR006230-1"/>
    </source>
</evidence>
<dbReference type="PROSITE" id="PS51721">
    <property type="entry name" value="G_CP"/>
    <property type="match status" value="1"/>
</dbReference>
<dbReference type="InterPro" id="IPR016478">
    <property type="entry name" value="GTPase_MTG1"/>
</dbReference>
<keyword evidence="3 9" id="KW-0963">Cytoplasm</keyword>
<keyword evidence="8 9" id="KW-0342">GTP-binding</keyword>
<dbReference type="GO" id="GO:0003924">
    <property type="term" value="F:GTPase activity"/>
    <property type="evidence" value="ECO:0007669"/>
    <property type="project" value="TreeGrafter"/>
</dbReference>
<dbReference type="FunFam" id="1.10.1580.10:FF:000003">
    <property type="entry name" value="Ribosome biogenesis GTPase A"/>
    <property type="match status" value="1"/>
</dbReference>
<dbReference type="InterPro" id="IPR027417">
    <property type="entry name" value="P-loop_NTPase"/>
</dbReference>
<accession>A0AAV4LIH0</accession>
<feature type="compositionally biased region" description="Basic and acidic residues" evidence="11">
    <location>
        <begin position="282"/>
        <end position="293"/>
    </location>
</feature>
<gene>
    <name evidence="13" type="primary">rbgA</name>
    <name evidence="13" type="ORF">DNHGIG_31200</name>
</gene>
<evidence type="ECO:0000256" key="1">
    <source>
        <dbReference type="ARBA" id="ARBA00004496"/>
    </source>
</evidence>
<dbReference type="InterPro" id="IPR019991">
    <property type="entry name" value="GTP-bd_ribosome_bgen"/>
</dbReference>
<evidence type="ECO:0000256" key="6">
    <source>
        <dbReference type="ARBA" id="ARBA00022801"/>
    </source>
</evidence>
<keyword evidence="14" id="KW-1185">Reference proteome</keyword>
<evidence type="ECO:0000256" key="5">
    <source>
        <dbReference type="ARBA" id="ARBA00022741"/>
    </source>
</evidence>
<feature type="domain" description="CP-type G" evidence="12">
    <location>
        <begin position="14"/>
        <end position="178"/>
    </location>
</feature>
<dbReference type="AlphaFoldDB" id="A0AAV4LIH0"/>
<dbReference type="GO" id="GO:0003723">
    <property type="term" value="F:RNA binding"/>
    <property type="evidence" value="ECO:0007669"/>
    <property type="project" value="UniProtKB-KW"/>
</dbReference>
<dbReference type="NCBIfam" id="TIGR03596">
    <property type="entry name" value="GTPase_YlqF"/>
    <property type="match status" value="1"/>
</dbReference>
<dbReference type="SUPFAM" id="SSF52540">
    <property type="entry name" value="P-loop containing nucleoside triphosphate hydrolases"/>
    <property type="match status" value="1"/>
</dbReference>
<comment type="function">
    <text evidence="9">Required for a late step of 50S ribosomal subunit assembly. Has GTPase activity.</text>
</comment>
<dbReference type="GO" id="GO:0005737">
    <property type="term" value="C:cytoplasm"/>
    <property type="evidence" value="ECO:0007669"/>
    <property type="project" value="UniProtKB-SubCell"/>
</dbReference>
<keyword evidence="7" id="KW-0694">RNA-binding</keyword>
<keyword evidence="4" id="KW-0690">Ribosome biogenesis</keyword>
<evidence type="ECO:0000256" key="8">
    <source>
        <dbReference type="ARBA" id="ARBA00023134"/>
    </source>
</evidence>
<feature type="binding site" evidence="10">
    <location>
        <begin position="58"/>
        <end position="61"/>
    </location>
    <ligand>
        <name>GTP</name>
        <dbReference type="ChEBI" id="CHEBI:37565"/>
    </ligand>
</feature>
<feature type="binding site" evidence="10">
    <location>
        <begin position="130"/>
        <end position="135"/>
    </location>
    <ligand>
        <name>GTP</name>
        <dbReference type="ChEBI" id="CHEBI:37565"/>
    </ligand>
</feature>
<dbReference type="InterPro" id="IPR023179">
    <property type="entry name" value="GTP-bd_ortho_bundle_sf"/>
</dbReference>
<dbReference type="EMBL" id="BOQE01000001">
    <property type="protein sequence ID" value="GIM47571.1"/>
    <property type="molecule type" value="Genomic_DNA"/>
</dbReference>
<proteinExistence type="inferred from homology"/>
<sequence length="299" mass="33846">MTIQWFPGHMAKARREVSEKLKLIDLVLELVDARLPLSSRNPMMGEITQQKPRLVLLNKADLADPLITRQWEEWFQAEGTPAIPVVATQGDGLRRIESEAKKLVKPKMEAMMKKGIRPRAVRAMILGIPNVGKSSLINRMAKKNIAKTGDKPGVTRTQQWIKVGKEFELLDTPGILWPKFDDPQVGLRLAATGAIKDEILDSDREEITYFLVRYLQSHYPGALEERYKLEELPEDPWDAVLLIGKKRGMIRAGGHIDTMAACELILREFRSGMLGRITLEQPGKEQTDQDPNREVPPLD</sequence>
<evidence type="ECO:0000256" key="2">
    <source>
        <dbReference type="ARBA" id="ARBA00014898"/>
    </source>
</evidence>
<dbReference type="Gene3D" id="1.10.1580.10">
    <property type="match status" value="1"/>
</dbReference>
<dbReference type="PANTHER" id="PTHR45782:SF4">
    <property type="entry name" value="MITOCHONDRIAL RIBOSOME-ASSOCIATED GTPASE 1"/>
    <property type="match status" value="1"/>
</dbReference>
<dbReference type="InterPro" id="IPR030378">
    <property type="entry name" value="G_CP_dom"/>
</dbReference>
<organism evidence="13 14">
    <name type="scientific">Collibacillus ludicampi</name>
    <dbReference type="NCBI Taxonomy" id="2771369"/>
    <lineage>
        <taxon>Bacteria</taxon>
        <taxon>Bacillati</taxon>
        <taxon>Bacillota</taxon>
        <taxon>Bacilli</taxon>
        <taxon>Bacillales</taxon>
        <taxon>Alicyclobacillaceae</taxon>
        <taxon>Collibacillus</taxon>
    </lineage>
</organism>
<protein>
    <recommendedName>
        <fullName evidence="2 9">Ribosome biogenesis GTPase A</fullName>
    </recommendedName>
</protein>
<evidence type="ECO:0000256" key="9">
    <source>
        <dbReference type="PIRNR" id="PIRNR006230"/>
    </source>
</evidence>
<evidence type="ECO:0000313" key="14">
    <source>
        <dbReference type="Proteomes" id="UP001057291"/>
    </source>
</evidence>
<dbReference type="Proteomes" id="UP001057291">
    <property type="component" value="Unassembled WGS sequence"/>
</dbReference>
<dbReference type="GO" id="GO:0005525">
    <property type="term" value="F:GTP binding"/>
    <property type="evidence" value="ECO:0007669"/>
    <property type="project" value="UniProtKB-KW"/>
</dbReference>
<comment type="caution">
    <text evidence="13">The sequence shown here is derived from an EMBL/GenBank/DDBJ whole genome shotgun (WGS) entry which is preliminary data.</text>
</comment>
<dbReference type="InterPro" id="IPR006073">
    <property type="entry name" value="GTP-bd"/>
</dbReference>
<evidence type="ECO:0000256" key="11">
    <source>
        <dbReference type="SAM" id="MobiDB-lite"/>
    </source>
</evidence>
<dbReference type="Gene3D" id="3.40.50.300">
    <property type="entry name" value="P-loop containing nucleotide triphosphate hydrolases"/>
    <property type="match status" value="1"/>
</dbReference>
<name>A0AAV4LIH0_9BACL</name>
<evidence type="ECO:0000256" key="7">
    <source>
        <dbReference type="ARBA" id="ARBA00022884"/>
    </source>
</evidence>
<dbReference type="CDD" id="cd01856">
    <property type="entry name" value="YlqF"/>
    <property type="match status" value="1"/>
</dbReference>